<keyword evidence="1" id="KW-1133">Transmembrane helix</keyword>
<dbReference type="PATRIC" id="fig|1603606.3.peg.492"/>
<dbReference type="Pfam" id="PF04403">
    <property type="entry name" value="PqiA"/>
    <property type="match status" value="1"/>
</dbReference>
<evidence type="ECO:0000313" key="3">
    <source>
        <dbReference type="Proteomes" id="UP000057158"/>
    </source>
</evidence>
<dbReference type="AlphaFoldDB" id="A0A0M5IMQ2"/>
<proteinExistence type="predicted"/>
<feature type="transmembrane region" description="Helical" evidence="1">
    <location>
        <begin position="168"/>
        <end position="187"/>
    </location>
</feature>
<evidence type="ECO:0000313" key="2">
    <source>
        <dbReference type="EMBL" id="ALC15248.1"/>
    </source>
</evidence>
<keyword evidence="3" id="KW-1185">Reference proteome</keyword>
<dbReference type="RefSeq" id="WP_053549472.1">
    <property type="nucleotide sequence ID" value="NZ_CP010802.1"/>
</dbReference>
<keyword evidence="1" id="KW-0472">Membrane</keyword>
<dbReference type="KEGG" id="des:DSOUD_0454"/>
<name>A0A0M5IMQ2_9BACT</name>
<dbReference type="InterPro" id="IPR007498">
    <property type="entry name" value="PqiA-like"/>
</dbReference>
<protein>
    <submittedName>
        <fullName evidence="2">Paraquat-inducible protein A</fullName>
    </submittedName>
</protein>
<dbReference type="STRING" id="1603606.DSOUD_0454"/>
<feature type="transmembrane region" description="Helical" evidence="1">
    <location>
        <begin position="46"/>
        <end position="67"/>
    </location>
</feature>
<gene>
    <name evidence="2" type="ORF">DSOUD_0454</name>
</gene>
<sequence>MKSLMACHECDLLQRIPPVSEGRVALCSRCGAVLFRPKRNSLDRTIALNLTGILLYAVAVSFPFLALKTQGFVREAALLTGMKVLYQQGMSGLALVVVLTCILFPLIEMLSLLYILLPLKFGGTLPGAARLFHSVQVLKPWGMMEVFMLGILVSMVKLAKMATIIPGTALWAFVLLIFVLAGSAVSLDSHLVWEKLDRRP</sequence>
<keyword evidence="1" id="KW-0812">Transmembrane</keyword>
<organism evidence="2 3">
    <name type="scientific">Desulfuromonas soudanensis</name>
    <dbReference type="NCBI Taxonomy" id="1603606"/>
    <lineage>
        <taxon>Bacteria</taxon>
        <taxon>Pseudomonadati</taxon>
        <taxon>Thermodesulfobacteriota</taxon>
        <taxon>Desulfuromonadia</taxon>
        <taxon>Desulfuromonadales</taxon>
        <taxon>Desulfuromonadaceae</taxon>
        <taxon>Desulfuromonas</taxon>
    </lineage>
</organism>
<dbReference type="EMBL" id="CP010802">
    <property type="protein sequence ID" value="ALC15248.1"/>
    <property type="molecule type" value="Genomic_DNA"/>
</dbReference>
<feature type="transmembrane region" description="Helical" evidence="1">
    <location>
        <begin position="137"/>
        <end position="156"/>
    </location>
</feature>
<dbReference type="Proteomes" id="UP000057158">
    <property type="component" value="Chromosome"/>
</dbReference>
<evidence type="ECO:0000256" key="1">
    <source>
        <dbReference type="SAM" id="Phobius"/>
    </source>
</evidence>
<dbReference type="OrthoDB" id="9800207at2"/>
<accession>A0A0M5IMQ2</accession>
<feature type="transmembrane region" description="Helical" evidence="1">
    <location>
        <begin position="92"/>
        <end position="117"/>
    </location>
</feature>
<reference evidence="2 3" key="1">
    <citation type="submission" date="2015-07" db="EMBL/GenBank/DDBJ databases">
        <title>Isolation and Genomic Characterization of a Novel Halophilic Metal-Reducing Deltaproteobacterium from the Deep Subsurface.</title>
        <authorList>
            <person name="Badalamenti J.P."/>
            <person name="Summers Z.M."/>
            <person name="Gralnick J.A."/>
            <person name="Bond D.R."/>
        </authorList>
    </citation>
    <scope>NUCLEOTIDE SEQUENCE [LARGE SCALE GENOMIC DNA]</scope>
    <source>
        <strain evidence="2 3">WTL</strain>
    </source>
</reference>